<dbReference type="InterPro" id="IPR011989">
    <property type="entry name" value="ARM-like"/>
</dbReference>
<dbReference type="InterPro" id="IPR001943">
    <property type="entry name" value="UVR_dom"/>
</dbReference>
<protein>
    <recommendedName>
        <fullName evidence="3">UVR domain-containing protein</fullName>
    </recommendedName>
</protein>
<dbReference type="Gene3D" id="1.25.10.10">
    <property type="entry name" value="Leucine-rich Repeat Variant"/>
    <property type="match status" value="1"/>
</dbReference>
<name>A0A8S9YPV5_9TREM</name>
<feature type="region of interest" description="Disordered" evidence="2">
    <location>
        <begin position="975"/>
        <end position="1030"/>
    </location>
</feature>
<accession>A0A8S9YPV5</accession>
<evidence type="ECO:0000313" key="5">
    <source>
        <dbReference type="Proteomes" id="UP000822476"/>
    </source>
</evidence>
<feature type="domain" description="UVR" evidence="3">
    <location>
        <begin position="193"/>
        <end position="228"/>
    </location>
</feature>
<dbReference type="OrthoDB" id="66599at2759"/>
<feature type="compositionally biased region" description="Polar residues" evidence="2">
    <location>
        <begin position="993"/>
        <end position="1018"/>
    </location>
</feature>
<feature type="region of interest" description="Disordered" evidence="2">
    <location>
        <begin position="433"/>
        <end position="455"/>
    </location>
</feature>
<feature type="coiled-coil region" evidence="1">
    <location>
        <begin position="645"/>
        <end position="672"/>
    </location>
</feature>
<dbReference type="SUPFAM" id="SSF49785">
    <property type="entry name" value="Galactose-binding domain-like"/>
    <property type="match status" value="1"/>
</dbReference>
<dbReference type="PANTHER" id="PTHR13371:SF0">
    <property type="entry name" value="CENTROSOMAL PROTEIN OF 104 KDA"/>
    <property type="match status" value="1"/>
</dbReference>
<feature type="region of interest" description="Disordered" evidence="2">
    <location>
        <begin position="741"/>
        <end position="810"/>
    </location>
</feature>
<dbReference type="Proteomes" id="UP000822476">
    <property type="component" value="Unassembled WGS sequence"/>
</dbReference>
<dbReference type="PANTHER" id="PTHR13371">
    <property type="entry name" value="GLYCINE-, GLUTAMATE-, THIENYLCYCLOHEXYLPIPERIDINE-BINDING PROTEIN"/>
    <property type="match status" value="1"/>
</dbReference>
<dbReference type="InterPro" id="IPR048738">
    <property type="entry name" value="CEP104_Znf"/>
</dbReference>
<dbReference type="Pfam" id="PF21040">
    <property type="entry name" value="CEP104-like_TOG"/>
    <property type="match status" value="1"/>
</dbReference>
<dbReference type="InterPro" id="IPR008979">
    <property type="entry name" value="Galactose-bd-like_sf"/>
</dbReference>
<dbReference type="AlphaFoldDB" id="A0A8S9YPV5"/>
<dbReference type="InterPro" id="IPR052607">
    <property type="entry name" value="CEP104-like"/>
</dbReference>
<dbReference type="PROSITE" id="PS50151">
    <property type="entry name" value="UVR"/>
    <property type="match status" value="1"/>
</dbReference>
<gene>
    <name evidence="4" type="ORF">EG68_06281</name>
</gene>
<dbReference type="GO" id="GO:0005929">
    <property type="term" value="C:cilium"/>
    <property type="evidence" value="ECO:0007669"/>
    <property type="project" value="TreeGrafter"/>
</dbReference>
<feature type="compositionally biased region" description="Polar residues" evidence="2">
    <location>
        <begin position="778"/>
        <end position="788"/>
    </location>
</feature>
<dbReference type="EMBL" id="JTDE01002898">
    <property type="protein sequence ID" value="KAF7256724.1"/>
    <property type="molecule type" value="Genomic_DNA"/>
</dbReference>
<feature type="compositionally biased region" description="Basic and acidic residues" evidence="2">
    <location>
        <begin position="790"/>
        <end position="806"/>
    </location>
</feature>
<evidence type="ECO:0000256" key="2">
    <source>
        <dbReference type="SAM" id="MobiDB-lite"/>
    </source>
</evidence>
<keyword evidence="1" id="KW-0175">Coiled coil</keyword>
<evidence type="ECO:0000313" key="4">
    <source>
        <dbReference type="EMBL" id="KAF7256724.1"/>
    </source>
</evidence>
<dbReference type="Pfam" id="PF21039">
    <property type="entry name" value="CEP104_ZnF"/>
    <property type="match status" value="1"/>
</dbReference>
<keyword evidence="5" id="KW-1185">Reference proteome</keyword>
<evidence type="ECO:0000259" key="3">
    <source>
        <dbReference type="PROSITE" id="PS50151"/>
    </source>
</evidence>
<feature type="region of interest" description="Disordered" evidence="2">
    <location>
        <begin position="286"/>
        <end position="330"/>
    </location>
</feature>
<organism evidence="4 5">
    <name type="scientific">Paragonimus skrjabini miyazakii</name>
    <dbReference type="NCBI Taxonomy" id="59628"/>
    <lineage>
        <taxon>Eukaryota</taxon>
        <taxon>Metazoa</taxon>
        <taxon>Spiralia</taxon>
        <taxon>Lophotrochozoa</taxon>
        <taxon>Platyhelminthes</taxon>
        <taxon>Trematoda</taxon>
        <taxon>Digenea</taxon>
        <taxon>Plagiorchiida</taxon>
        <taxon>Troglotremata</taxon>
        <taxon>Troglotrematidae</taxon>
        <taxon>Paragonimus</taxon>
    </lineage>
</organism>
<dbReference type="Pfam" id="PF21038">
    <property type="entry name" value="CEP104_N"/>
    <property type="match status" value="1"/>
</dbReference>
<dbReference type="InterPro" id="IPR048739">
    <property type="entry name" value="CEP104_N"/>
</dbReference>
<proteinExistence type="predicted"/>
<sequence>MPYKLPFRVVHVTSQDENFPAFELNRHSPATRGWISSRFCIYPQQVVFALEQRARLRKIQILCHQYLIASRVEFFVGDTLGEDIQHYQSARYTRLGYVSLSDNESTDFKARELKSVHVDATGTYVQLLLHKNYVNKHNLYNQVGLIAVNLIGDVLRKPSSHDPEESTTIVQRPDFIPPTEDLAFDIYQDPEVANIIRRLEKQKLSAVTQERFDQAQKIRDAIGYLQRIGERLGRLTLEKQQAIEEENYERAKLKKFQISELRTNLYHDLDLVNLLSDKESESVEVTSELGTKTKKGSNNRKVEEPDSSINTIDNKATADNHSADSADEEDLSCPHATEKLTMTARISDPDERPLPALKHRVQVNNNNAAIESDETTHLLAPPRVVRPIGHPAVHSPPLTRIPDIDESQELRELEEVEESHATELVEEFGDDIHEDADEDPSVGELPDQPEPLSEANRRQADVAIDVVGIELVTKAFSKSWFFREKALLELEQRVTGPRLLPPASIPDLVDPDPRAELRSTAFLLRRALQDQVLSIFRLATRFIKATLVDFAERYGISRVELHYALDKLVPVLFHRTGETSLRHSSTFWNEVVRPFSRVTLDRLALSRMELVTELYASRGVDVPGPDHGHLPASGFTLDAVATFTVKALNHRLNEVREAAENLMVALYRAENRAAIRHVMPPDDIEAQRHPLYRRLFGKFDRIDEKYAPVGLGDGGVVPDTVKKQKDLEALQAEVQQLRTIMSNDVPGRGSIAPRRVPYVPLKDRSRASNRRACLSKPTGKQSQKTVASHQPKDESHTRTSKSRERFSPLPAQSAQLVGEAELLLSLDKTCIFCGEHNDTFTEEGLDLHYWKDCPMLHRCVNCKQVVEIAGMVDHLLTECEAVPPGHYVRCQRCFEAVPKTDVSTHPCIPCVLGGRGLRCPLCHGDLPLSVSSSTLAPPSGPEDVWKAHLLGLDQNAIPICPDNPRRPIRTQQAVHLNSKDGHSPRMPTGARAQKQNGQMASMSKPLSQSSYKTKTGIPQPTHPVTHIRPM</sequence>
<comment type="caution">
    <text evidence="4">The sequence shown here is derived from an EMBL/GenBank/DDBJ whole genome shotgun (WGS) entry which is preliminary data.</text>
</comment>
<evidence type="ECO:0000256" key="1">
    <source>
        <dbReference type="SAM" id="Coils"/>
    </source>
</evidence>
<reference evidence="4" key="1">
    <citation type="submission" date="2019-07" db="EMBL/GenBank/DDBJ databases">
        <title>Annotation for the trematode Paragonimus miyazaki's.</title>
        <authorList>
            <person name="Choi Y.-J."/>
        </authorList>
    </citation>
    <scope>NUCLEOTIDE SEQUENCE</scope>
    <source>
        <strain evidence="4">Japan</strain>
    </source>
</reference>